<keyword evidence="3" id="KW-1185">Reference proteome</keyword>
<evidence type="ECO:0000313" key="3">
    <source>
        <dbReference type="Proteomes" id="UP000326837"/>
    </source>
</evidence>
<reference evidence="3" key="1">
    <citation type="submission" date="2019-10" db="EMBL/GenBank/DDBJ databases">
        <title>Lacipirellula parvula gen. nov., sp. nov., representing a lineage of planctomycetes widespread in freshwater anoxic habitats, and description of the family Lacipirellulaceae.</title>
        <authorList>
            <person name="Dedysh S.N."/>
            <person name="Kulichevskaya I.S."/>
            <person name="Beletsky A.V."/>
            <person name="Rakitin A.L."/>
            <person name="Mardanov A.V."/>
            <person name="Ivanova A.A."/>
            <person name="Saltykova V.X."/>
            <person name="Rijpstra W.I.C."/>
            <person name="Sinninghe Damste J.S."/>
            <person name="Ravin N.V."/>
        </authorList>
    </citation>
    <scope>NUCLEOTIDE SEQUENCE [LARGE SCALE GENOMIC DNA]</scope>
    <source>
        <strain evidence="3">PX69</strain>
    </source>
</reference>
<dbReference type="EMBL" id="AP021861">
    <property type="protein sequence ID" value="BBO31477.1"/>
    <property type="molecule type" value="Genomic_DNA"/>
</dbReference>
<feature type="transmembrane region" description="Helical" evidence="1">
    <location>
        <begin position="42"/>
        <end position="68"/>
    </location>
</feature>
<dbReference type="AlphaFoldDB" id="A0A5K7X6K7"/>
<dbReference type="Proteomes" id="UP000326837">
    <property type="component" value="Chromosome"/>
</dbReference>
<keyword evidence="1" id="KW-1133">Transmembrane helix</keyword>
<gene>
    <name evidence="2" type="ORF">PLANPX_1089</name>
</gene>
<keyword evidence="1" id="KW-0472">Membrane</keyword>
<dbReference type="KEGG" id="lpav:PLANPX_1089"/>
<evidence type="ECO:0000256" key="1">
    <source>
        <dbReference type="SAM" id="Phobius"/>
    </source>
</evidence>
<evidence type="ECO:0000313" key="2">
    <source>
        <dbReference type="EMBL" id="BBO31477.1"/>
    </source>
</evidence>
<protein>
    <submittedName>
        <fullName evidence="2">Uncharacterized protein</fullName>
    </submittedName>
</protein>
<organism evidence="2 3">
    <name type="scientific">Lacipirellula parvula</name>
    <dbReference type="NCBI Taxonomy" id="2650471"/>
    <lineage>
        <taxon>Bacteria</taxon>
        <taxon>Pseudomonadati</taxon>
        <taxon>Planctomycetota</taxon>
        <taxon>Planctomycetia</taxon>
        <taxon>Pirellulales</taxon>
        <taxon>Lacipirellulaceae</taxon>
        <taxon>Lacipirellula</taxon>
    </lineage>
</organism>
<name>A0A5K7X6K7_9BACT</name>
<keyword evidence="1" id="KW-0812">Transmembrane</keyword>
<accession>A0A5K7X6K7</accession>
<feature type="transmembrane region" description="Helical" evidence="1">
    <location>
        <begin position="80"/>
        <end position="99"/>
    </location>
</feature>
<sequence>MHSLPIKPRACCCRSGNDEEQRSSPLPRVAGANRWLGRGVELAGWLVPGTLLAFFPKCPLCVAGYVALETGLGISLAAATYLRWGLLVLCVGSLAYMAARRMKKPGASLLRAIR</sequence>
<proteinExistence type="predicted"/>